<gene>
    <name evidence="3" type="ORF">FHS18_003633</name>
</gene>
<accession>A0A7W5FNQ6</accession>
<organism evidence="3 4">
    <name type="scientific">Paenibacillus phyllosphaerae</name>
    <dbReference type="NCBI Taxonomy" id="274593"/>
    <lineage>
        <taxon>Bacteria</taxon>
        <taxon>Bacillati</taxon>
        <taxon>Bacillota</taxon>
        <taxon>Bacilli</taxon>
        <taxon>Bacillales</taxon>
        <taxon>Paenibacillaceae</taxon>
        <taxon>Paenibacillus</taxon>
    </lineage>
</organism>
<evidence type="ECO:0000256" key="1">
    <source>
        <dbReference type="ARBA" id="ARBA00009428"/>
    </source>
</evidence>
<dbReference type="PANTHER" id="PTHR30543">
    <property type="entry name" value="CHROMATE REDUCTASE"/>
    <property type="match status" value="1"/>
</dbReference>
<dbReference type="InterPro" id="IPR005025">
    <property type="entry name" value="FMN_Rdtase-like_dom"/>
</dbReference>
<name>A0A7W5FNQ6_9BACL</name>
<dbReference type="Pfam" id="PF03358">
    <property type="entry name" value="FMN_red"/>
    <property type="match status" value="1"/>
</dbReference>
<dbReference type="Proteomes" id="UP000570361">
    <property type="component" value="Unassembled WGS sequence"/>
</dbReference>
<sequence>MTMKIGILVGSLRAHSYNRMVANTIPDLVPTAQFEHIAIGELPFYNSDLDQDEGPDAVKLFRDQVRAADGIIIVSPEYNAGMPGVLKNALDWASTKAAAGALIKKPAAIIGATPGPRGTIMGQQQIRHTLEGVQALALPYQRMYISEVMHKVDPAVGKLTDATTNKYLQRYVEAFVQWIDQVNLLDR</sequence>
<dbReference type="GO" id="GO:0010181">
    <property type="term" value="F:FMN binding"/>
    <property type="evidence" value="ECO:0007669"/>
    <property type="project" value="TreeGrafter"/>
</dbReference>
<dbReference type="AlphaFoldDB" id="A0A7W5FNQ6"/>
<dbReference type="RefSeq" id="WP_183601416.1">
    <property type="nucleotide sequence ID" value="NZ_JACHXK010000007.1"/>
</dbReference>
<dbReference type="Gene3D" id="3.40.50.360">
    <property type="match status" value="1"/>
</dbReference>
<comment type="similarity">
    <text evidence="1">Belongs to the azoreductase type 2 family.</text>
</comment>
<evidence type="ECO:0000313" key="4">
    <source>
        <dbReference type="Proteomes" id="UP000570361"/>
    </source>
</evidence>
<reference evidence="3 4" key="1">
    <citation type="submission" date="2020-08" db="EMBL/GenBank/DDBJ databases">
        <title>Genomic Encyclopedia of Type Strains, Phase III (KMG-III): the genomes of soil and plant-associated and newly described type strains.</title>
        <authorList>
            <person name="Whitman W."/>
        </authorList>
    </citation>
    <scope>NUCLEOTIDE SEQUENCE [LARGE SCALE GENOMIC DNA]</scope>
    <source>
        <strain evidence="3 4">CECT 5862</strain>
    </source>
</reference>
<evidence type="ECO:0000259" key="2">
    <source>
        <dbReference type="Pfam" id="PF03358"/>
    </source>
</evidence>
<keyword evidence="4" id="KW-1185">Reference proteome</keyword>
<dbReference type="PANTHER" id="PTHR30543:SF21">
    <property type="entry name" value="NAD(P)H-DEPENDENT FMN REDUCTASE LOT6"/>
    <property type="match status" value="1"/>
</dbReference>
<protein>
    <submittedName>
        <fullName evidence="3">Chromate reductase</fullName>
    </submittedName>
</protein>
<feature type="domain" description="NADPH-dependent FMN reductase-like" evidence="2">
    <location>
        <begin position="3"/>
        <end position="142"/>
    </location>
</feature>
<proteinExistence type="inferred from homology"/>
<dbReference type="InterPro" id="IPR050712">
    <property type="entry name" value="NAD(P)H-dep_reductase"/>
</dbReference>
<dbReference type="InterPro" id="IPR029039">
    <property type="entry name" value="Flavoprotein-like_sf"/>
</dbReference>
<dbReference type="EMBL" id="JACHXK010000007">
    <property type="protein sequence ID" value="MBB3111565.1"/>
    <property type="molecule type" value="Genomic_DNA"/>
</dbReference>
<dbReference type="SUPFAM" id="SSF52218">
    <property type="entry name" value="Flavoproteins"/>
    <property type="match status" value="1"/>
</dbReference>
<comment type="caution">
    <text evidence="3">The sequence shown here is derived from an EMBL/GenBank/DDBJ whole genome shotgun (WGS) entry which is preliminary data.</text>
</comment>
<dbReference type="GO" id="GO:0005829">
    <property type="term" value="C:cytosol"/>
    <property type="evidence" value="ECO:0007669"/>
    <property type="project" value="TreeGrafter"/>
</dbReference>
<evidence type="ECO:0000313" key="3">
    <source>
        <dbReference type="EMBL" id="MBB3111565.1"/>
    </source>
</evidence>
<dbReference type="GO" id="GO:0016491">
    <property type="term" value="F:oxidoreductase activity"/>
    <property type="evidence" value="ECO:0007669"/>
    <property type="project" value="InterPro"/>
</dbReference>